<dbReference type="GO" id="GO:0042274">
    <property type="term" value="P:ribosomal small subunit biogenesis"/>
    <property type="evidence" value="ECO:0007669"/>
    <property type="project" value="TreeGrafter"/>
</dbReference>
<dbReference type="PROSITE" id="PS51366">
    <property type="entry name" value="MI"/>
    <property type="match status" value="1"/>
</dbReference>
<feature type="domain" description="MI" evidence="4">
    <location>
        <begin position="175"/>
        <end position="315"/>
    </location>
</feature>
<evidence type="ECO:0000313" key="5">
    <source>
        <dbReference type="EMBL" id="KPV74588.1"/>
    </source>
</evidence>
<name>A0A194S1I9_RHOGW</name>
<dbReference type="PANTHER" id="PTHR18034:SF4">
    <property type="entry name" value="NUCLEOLAR MIF4G DOMAIN-CONTAINING PROTEIN 1"/>
    <property type="match status" value="1"/>
</dbReference>
<evidence type="ECO:0000256" key="3">
    <source>
        <dbReference type="ARBA" id="ARBA00023242"/>
    </source>
</evidence>
<dbReference type="InterPro" id="IPR050781">
    <property type="entry name" value="CWC22_splicing_factor"/>
</dbReference>
<dbReference type="AlphaFoldDB" id="A0A194S1I9"/>
<dbReference type="GO" id="GO:0005730">
    <property type="term" value="C:nucleolus"/>
    <property type="evidence" value="ECO:0007669"/>
    <property type="project" value="TreeGrafter"/>
</dbReference>
<keyword evidence="6" id="KW-1185">Reference proteome</keyword>
<dbReference type="Gene3D" id="1.25.40.180">
    <property type="match status" value="1"/>
</dbReference>
<dbReference type="RefSeq" id="XP_018270637.1">
    <property type="nucleotide sequence ID" value="XM_018412818.1"/>
</dbReference>
<dbReference type="SUPFAM" id="SSF48371">
    <property type="entry name" value="ARM repeat"/>
    <property type="match status" value="1"/>
</dbReference>
<evidence type="ECO:0000256" key="2">
    <source>
        <dbReference type="ARBA" id="ARBA00006856"/>
    </source>
</evidence>
<dbReference type="GeneID" id="28973267"/>
<protein>
    <recommendedName>
        <fullName evidence="4">MI domain-containing protein</fullName>
    </recommendedName>
</protein>
<comment type="similarity">
    <text evidence="2">Belongs to the CWC22 family.</text>
</comment>
<evidence type="ECO:0000313" key="6">
    <source>
        <dbReference type="Proteomes" id="UP000053890"/>
    </source>
</evidence>
<comment type="subcellular location">
    <subcellularLocation>
        <location evidence="1">Nucleus</location>
    </subcellularLocation>
</comment>
<dbReference type="OMA" id="NARKCAN"/>
<reference evidence="5 6" key="1">
    <citation type="journal article" date="2015" name="Front. Microbiol.">
        <title>Genome sequence of the plant growth promoting endophytic yeast Rhodotorula graminis WP1.</title>
        <authorList>
            <person name="Firrincieli A."/>
            <person name="Otillar R."/>
            <person name="Salamov A."/>
            <person name="Schmutz J."/>
            <person name="Khan Z."/>
            <person name="Redman R.S."/>
            <person name="Fleck N.D."/>
            <person name="Lindquist E."/>
            <person name="Grigoriev I.V."/>
            <person name="Doty S.L."/>
        </authorList>
    </citation>
    <scope>NUCLEOTIDE SEQUENCE [LARGE SCALE GENOMIC DNA]</scope>
    <source>
        <strain evidence="5 6">WP1</strain>
    </source>
</reference>
<dbReference type="GO" id="GO:0003723">
    <property type="term" value="F:RNA binding"/>
    <property type="evidence" value="ECO:0007669"/>
    <property type="project" value="TreeGrafter"/>
</dbReference>
<dbReference type="InterPro" id="IPR003891">
    <property type="entry name" value="Initiation_fac_eIF4g_MI"/>
</dbReference>
<dbReference type="OrthoDB" id="361797at2759"/>
<evidence type="ECO:0000259" key="4">
    <source>
        <dbReference type="PROSITE" id="PS51366"/>
    </source>
</evidence>
<sequence length="427" mass="45998">MGELEVELLSRIVKRSGQQLRSDDPSALKDIVSLVKHKMAGVDPSSMNSRTRFMVEQLTNLKNNKFKAAGSSAGASSGADGAVDHRTPVRKYLSSLNRSRASGAAPDPLRVGLGELRDPKRGKWWLVGAAWAGDPLAEHQAGLEQQGGLLGKGGKEATGDAELARLARSQGMNTDVRKGVFNVLMSSEDYIDACERLQQLGLSDVQQREIARVLLQCCGNEKVYNPYYTLVASRLCAKSHSFQITLQYILWDFIRSDLGEQSVGGQELVKNLGGQAAASDDNKVPPRKMTHTAKFYAWCIAKGALSLAVLKPIPFATPLPATRTFLIQLMSHVILATQTPSPAFALPTAATKKDRAALERVVVLCAPHPRLQRGLALFLDPEGGAGATLAAQWVGKRVGEREKAVVKWGMKVALETLSVGGIVPGDV</sequence>
<dbReference type="EMBL" id="KQ474080">
    <property type="protein sequence ID" value="KPV74588.1"/>
    <property type="molecule type" value="Genomic_DNA"/>
</dbReference>
<accession>A0A194S1I9</accession>
<dbReference type="InterPro" id="IPR016024">
    <property type="entry name" value="ARM-type_fold"/>
</dbReference>
<keyword evidence="3" id="KW-0539">Nucleus</keyword>
<dbReference type="STRING" id="578459.A0A194S1I9"/>
<dbReference type="PANTHER" id="PTHR18034">
    <property type="entry name" value="CELL CYCLE CONTROL PROTEIN CWF22-RELATED"/>
    <property type="match status" value="1"/>
</dbReference>
<organism evidence="5 6">
    <name type="scientific">Rhodotorula graminis (strain WP1)</name>
    <dbReference type="NCBI Taxonomy" id="578459"/>
    <lineage>
        <taxon>Eukaryota</taxon>
        <taxon>Fungi</taxon>
        <taxon>Dikarya</taxon>
        <taxon>Basidiomycota</taxon>
        <taxon>Pucciniomycotina</taxon>
        <taxon>Microbotryomycetes</taxon>
        <taxon>Sporidiobolales</taxon>
        <taxon>Sporidiobolaceae</taxon>
        <taxon>Rhodotorula</taxon>
    </lineage>
</organism>
<evidence type="ECO:0000256" key="1">
    <source>
        <dbReference type="ARBA" id="ARBA00004123"/>
    </source>
</evidence>
<dbReference type="Pfam" id="PF02847">
    <property type="entry name" value="MA3"/>
    <property type="match status" value="1"/>
</dbReference>
<dbReference type="SMART" id="SM00544">
    <property type="entry name" value="MA3"/>
    <property type="match status" value="1"/>
</dbReference>
<gene>
    <name evidence="5" type="ORF">RHOBADRAFT_28154</name>
</gene>
<proteinExistence type="inferred from homology"/>
<dbReference type="Proteomes" id="UP000053890">
    <property type="component" value="Unassembled WGS sequence"/>
</dbReference>